<comment type="subcellular location">
    <subcellularLocation>
        <location evidence="2">Chromosome</location>
    </subcellularLocation>
    <subcellularLocation>
        <location evidence="1">Nucleus</location>
    </subcellularLocation>
</comment>
<dbReference type="GeneID" id="33560404"/>
<evidence type="ECO:0000313" key="8">
    <source>
        <dbReference type="EMBL" id="ORX34783.1"/>
    </source>
</evidence>
<keyword evidence="9" id="KW-1185">Reference proteome</keyword>
<dbReference type="InParanoid" id="A0A1Y1U9S5"/>
<dbReference type="InterPro" id="IPR013083">
    <property type="entry name" value="Znf_RING/FYVE/PHD"/>
</dbReference>
<evidence type="ECO:0000256" key="1">
    <source>
        <dbReference type="ARBA" id="ARBA00004123"/>
    </source>
</evidence>
<evidence type="ECO:0000259" key="7">
    <source>
        <dbReference type="Pfam" id="PF02301"/>
    </source>
</evidence>
<dbReference type="InterPro" id="IPR011011">
    <property type="entry name" value="Znf_FYVE_PHD"/>
</dbReference>
<dbReference type="PANTHER" id="PTHR48225">
    <property type="entry name" value="HORMA DOMAIN-CONTAINING PROTEIN 1"/>
    <property type="match status" value="1"/>
</dbReference>
<dbReference type="Pfam" id="PF02301">
    <property type="entry name" value="HORMA"/>
    <property type="match status" value="1"/>
</dbReference>
<dbReference type="InterPro" id="IPR051294">
    <property type="entry name" value="HORMA_MeioticProgression"/>
</dbReference>
<sequence length="770" mass="84747">MPIQMQKFRAPKQLARPLNAQESLSSATAASQRQLPMTRIDSLRAMHGFLHSTLGTLFFLRDLFPVDHFRNFVFGKTDNPSASQSLVLSQSQSSQSDRLVVKTLDRDSDLISVIESYTMNFFYADNGFVSLDIAAKVQGADPTRLGHACTPDDFRSQTKMLMKSIVDACKDLNDLPQQKYLDFKLFLKSDTPKDYKLPHLKVVNEDLRMTTKSLMDAPLFRGQGQAAQSGHHGISFRLTTVVQSFGDAPSLGGDDGAAFKNGASTMNKGRKVVWDPALGVEDRIELDPSIQDPLQPQDHLGSTLRQPLGWLLPGGHLKKVVAGVPDSDEEDQSPRLVAVHPTNAIRDGVFKRSGEMGVNGRRLAGWSRVSPPPALEQETIPNATMSPVTRDVSTAVNLVTNSHFRASSARPLKGPQRSSRQHIDLDDDDFADDHPRKRKCQARRPNSASKTKAAKMKTKASTRTKNIAKSVLPSAMGKGPVPSHQSKNKAATKTNPIGNAPIEDAHRELMTSNTDAGSRRAMDATANQIPTSSNSPQSTVKATKAKAMPSAASTMSSLAPVARLRDAGTNLQTPIDCYCELEDEEDSLIRCHDCQRRLHLACCGYLKPDMVPLDFQCINCLIEDETSPDDIQGELNALAIFRRVLYLVRSKGSLDSAVHIKDSLGIDAQQADATVRRLTSEGFVYDPRNGKRQYPRKWVNTARQNKLLQGYFEPGGRVERELFKIKPKQLTATDGLATEKDASGGKSATNRVAQYDTRRCEEMINLSELS</sequence>
<feature type="domain" description="HORMA" evidence="7">
    <location>
        <begin position="111"/>
        <end position="206"/>
    </location>
</feature>
<dbReference type="InterPro" id="IPR003511">
    <property type="entry name" value="HORMA_dom"/>
</dbReference>
<evidence type="ECO:0000256" key="2">
    <source>
        <dbReference type="ARBA" id="ARBA00004286"/>
    </source>
</evidence>
<evidence type="ECO:0000256" key="4">
    <source>
        <dbReference type="ARBA" id="ARBA00023242"/>
    </source>
</evidence>
<dbReference type="InterPro" id="IPR036570">
    <property type="entry name" value="HORMA_dom_sf"/>
</dbReference>
<dbReference type="STRING" id="4999.A0A1Y1U9S5"/>
<feature type="compositionally biased region" description="Basic residues" evidence="6">
    <location>
        <begin position="452"/>
        <end position="462"/>
    </location>
</feature>
<reference evidence="8 9" key="1">
    <citation type="submission" date="2017-03" db="EMBL/GenBank/DDBJ databases">
        <title>Widespread Adenine N6-methylation of Active Genes in Fungi.</title>
        <authorList>
            <consortium name="DOE Joint Genome Institute"/>
            <person name="Mondo S.J."/>
            <person name="Dannebaum R.O."/>
            <person name="Kuo R.C."/>
            <person name="Louie K.B."/>
            <person name="Bewick A.J."/>
            <person name="Labutti K."/>
            <person name="Haridas S."/>
            <person name="Kuo A."/>
            <person name="Salamov A."/>
            <person name="Ahrendt S.R."/>
            <person name="Lau R."/>
            <person name="Bowen B.P."/>
            <person name="Lipzen A."/>
            <person name="Sullivan W."/>
            <person name="Andreopoulos W.B."/>
            <person name="Clum A."/>
            <person name="Lindquist E."/>
            <person name="Daum C."/>
            <person name="Northen T.R."/>
            <person name="Ramamoorthy G."/>
            <person name="Schmitz R.J."/>
            <person name="Gryganskyi A."/>
            <person name="Culley D."/>
            <person name="Magnuson J."/>
            <person name="James T.Y."/>
            <person name="O'Malley M.A."/>
            <person name="Stajich J.E."/>
            <person name="Spatafora J.W."/>
            <person name="Visel A."/>
            <person name="Grigoriev I.V."/>
        </authorList>
    </citation>
    <scope>NUCLEOTIDE SEQUENCE [LARGE SCALE GENOMIC DNA]</scope>
    <source>
        <strain evidence="8 9">NRRL Y-17943</strain>
    </source>
</reference>
<organism evidence="8 9">
    <name type="scientific">Kockovaella imperatae</name>
    <dbReference type="NCBI Taxonomy" id="4999"/>
    <lineage>
        <taxon>Eukaryota</taxon>
        <taxon>Fungi</taxon>
        <taxon>Dikarya</taxon>
        <taxon>Basidiomycota</taxon>
        <taxon>Agaricomycotina</taxon>
        <taxon>Tremellomycetes</taxon>
        <taxon>Tremellales</taxon>
        <taxon>Cuniculitremaceae</taxon>
        <taxon>Kockovaella</taxon>
    </lineage>
</organism>
<feature type="region of interest" description="Disordered" evidence="6">
    <location>
        <begin position="405"/>
        <end position="504"/>
    </location>
</feature>
<dbReference type="AlphaFoldDB" id="A0A1Y1U9S5"/>
<dbReference type="EMBL" id="NBSH01000013">
    <property type="protein sequence ID" value="ORX34783.1"/>
    <property type="molecule type" value="Genomic_DNA"/>
</dbReference>
<dbReference type="SUPFAM" id="SSF57903">
    <property type="entry name" value="FYVE/PHD zinc finger"/>
    <property type="match status" value="1"/>
</dbReference>
<keyword evidence="5" id="KW-0469">Meiosis</keyword>
<dbReference type="GO" id="GO:0005694">
    <property type="term" value="C:chromosome"/>
    <property type="evidence" value="ECO:0007669"/>
    <property type="project" value="UniProtKB-SubCell"/>
</dbReference>
<dbReference type="RefSeq" id="XP_021869025.1">
    <property type="nucleotide sequence ID" value="XM_022018595.1"/>
</dbReference>
<dbReference type="Proteomes" id="UP000193218">
    <property type="component" value="Unassembled WGS sequence"/>
</dbReference>
<proteinExistence type="predicted"/>
<keyword evidence="4" id="KW-0539">Nucleus</keyword>
<comment type="caution">
    <text evidence="8">The sequence shown here is derived from an EMBL/GenBank/DDBJ whole genome shotgun (WGS) entry which is preliminary data.</text>
</comment>
<dbReference type="OrthoDB" id="1928087at2759"/>
<evidence type="ECO:0000313" key="9">
    <source>
        <dbReference type="Proteomes" id="UP000193218"/>
    </source>
</evidence>
<protein>
    <recommendedName>
        <fullName evidence="7">HORMA domain-containing protein</fullName>
    </recommendedName>
</protein>
<feature type="compositionally biased region" description="Polar residues" evidence="6">
    <location>
        <begin position="483"/>
        <end position="497"/>
    </location>
</feature>
<dbReference type="PANTHER" id="PTHR48225:SF7">
    <property type="entry name" value="MEIOSIS-SPECIFIC PROTEIN HOP1"/>
    <property type="match status" value="1"/>
</dbReference>
<evidence type="ECO:0000256" key="3">
    <source>
        <dbReference type="ARBA" id="ARBA00022454"/>
    </source>
</evidence>
<keyword evidence="3" id="KW-0158">Chromosome</keyword>
<gene>
    <name evidence="8" type="ORF">BD324DRAFT_653041</name>
</gene>
<evidence type="ECO:0000256" key="6">
    <source>
        <dbReference type="SAM" id="MobiDB-lite"/>
    </source>
</evidence>
<dbReference type="GO" id="GO:0005634">
    <property type="term" value="C:nucleus"/>
    <property type="evidence" value="ECO:0007669"/>
    <property type="project" value="UniProtKB-SubCell"/>
</dbReference>
<dbReference type="Gene3D" id="3.30.900.10">
    <property type="entry name" value="HORMA domain"/>
    <property type="match status" value="1"/>
</dbReference>
<evidence type="ECO:0000256" key="5">
    <source>
        <dbReference type="ARBA" id="ARBA00023254"/>
    </source>
</evidence>
<dbReference type="Gene3D" id="3.30.40.10">
    <property type="entry name" value="Zinc/RING finger domain, C3HC4 (zinc finger)"/>
    <property type="match status" value="1"/>
</dbReference>
<name>A0A1Y1U9S5_9TREE</name>
<dbReference type="GO" id="GO:0051598">
    <property type="term" value="P:meiotic recombination checkpoint signaling"/>
    <property type="evidence" value="ECO:0007669"/>
    <property type="project" value="TreeGrafter"/>
</dbReference>
<accession>A0A1Y1U9S5</accession>
<dbReference type="GO" id="GO:0007130">
    <property type="term" value="P:synaptonemal complex assembly"/>
    <property type="evidence" value="ECO:0007669"/>
    <property type="project" value="TreeGrafter"/>
</dbReference>